<comment type="caution">
    <text evidence="2">The sequence shown here is derived from an EMBL/GenBank/DDBJ whole genome shotgun (WGS) entry which is preliminary data.</text>
</comment>
<protein>
    <submittedName>
        <fullName evidence="2">Uncharacterized protein</fullName>
    </submittedName>
</protein>
<proteinExistence type="predicted"/>
<dbReference type="EMBL" id="JAEPRD010000002">
    <property type="protein sequence ID" value="KAG2213874.1"/>
    <property type="molecule type" value="Genomic_DNA"/>
</dbReference>
<feature type="compositionally biased region" description="Basic and acidic residues" evidence="1">
    <location>
        <begin position="1"/>
        <end position="11"/>
    </location>
</feature>
<gene>
    <name evidence="2" type="ORF">INT47_001143</name>
</gene>
<accession>A0A8H7RMU6</accession>
<evidence type="ECO:0000313" key="2">
    <source>
        <dbReference type="EMBL" id="KAG2213874.1"/>
    </source>
</evidence>
<keyword evidence="3" id="KW-1185">Reference proteome</keyword>
<organism evidence="2 3">
    <name type="scientific">Mucor saturninus</name>
    <dbReference type="NCBI Taxonomy" id="64648"/>
    <lineage>
        <taxon>Eukaryota</taxon>
        <taxon>Fungi</taxon>
        <taxon>Fungi incertae sedis</taxon>
        <taxon>Mucoromycota</taxon>
        <taxon>Mucoromycotina</taxon>
        <taxon>Mucoromycetes</taxon>
        <taxon>Mucorales</taxon>
        <taxon>Mucorineae</taxon>
        <taxon>Mucoraceae</taxon>
        <taxon>Mucor</taxon>
    </lineage>
</organism>
<feature type="region of interest" description="Disordered" evidence="1">
    <location>
        <begin position="1"/>
        <end position="22"/>
    </location>
</feature>
<dbReference type="OrthoDB" id="2256950at2759"/>
<evidence type="ECO:0000313" key="3">
    <source>
        <dbReference type="Proteomes" id="UP000603453"/>
    </source>
</evidence>
<name>A0A8H7RMU6_9FUNG</name>
<evidence type="ECO:0000256" key="1">
    <source>
        <dbReference type="SAM" id="MobiDB-lite"/>
    </source>
</evidence>
<feature type="compositionally biased region" description="Polar residues" evidence="1">
    <location>
        <begin position="13"/>
        <end position="22"/>
    </location>
</feature>
<dbReference type="Proteomes" id="UP000603453">
    <property type="component" value="Unassembled WGS sequence"/>
</dbReference>
<dbReference type="AlphaFoldDB" id="A0A8H7RMU6"/>
<reference evidence="2" key="1">
    <citation type="submission" date="2020-12" db="EMBL/GenBank/DDBJ databases">
        <title>Metabolic potential, ecology and presence of endohyphal bacteria is reflected in genomic diversity of Mucoromycotina.</title>
        <authorList>
            <person name="Muszewska A."/>
            <person name="Okrasinska A."/>
            <person name="Steczkiewicz K."/>
            <person name="Drgas O."/>
            <person name="Orlowska M."/>
            <person name="Perlinska-Lenart U."/>
            <person name="Aleksandrzak-Piekarczyk T."/>
            <person name="Szatraj K."/>
            <person name="Zielenkiewicz U."/>
            <person name="Pilsyk S."/>
            <person name="Malc E."/>
            <person name="Mieczkowski P."/>
            <person name="Kruszewska J.S."/>
            <person name="Biernat P."/>
            <person name="Pawlowska J."/>
        </authorList>
    </citation>
    <scope>NUCLEOTIDE SEQUENCE</scope>
    <source>
        <strain evidence="2">WA0000017839</strain>
    </source>
</reference>
<sequence>MSKYTDPEHPTQEPFTSPAEQSNVNNGNCCGIFLVPLAALAGLVDQIIRKTGRLFGA</sequence>